<organism evidence="3 4">
    <name type="scientific">Priestia koreensis</name>
    <dbReference type="NCBI Taxonomy" id="284581"/>
    <lineage>
        <taxon>Bacteria</taxon>
        <taxon>Bacillati</taxon>
        <taxon>Bacillota</taxon>
        <taxon>Bacilli</taxon>
        <taxon>Bacillales</taxon>
        <taxon>Bacillaceae</taxon>
        <taxon>Priestia</taxon>
    </lineage>
</organism>
<sequence length="259" mass="29352">MNFQFVKEGSDYSIDAPPQVAQRIKEQNSNYVRLVAKTLIHSEEETKKRIEEWTNKTAADRVQSNTSLSEVVRNSGVFRHVYWLYVQKFVEQTTLDINVSDIFGWERKINFTLDYVLETFTNRFMEIVTERLAAQASLIRELSTPVITLTNQIGLLPLIGDIDTNRAKSILESTLHQSVDSKISVLIMDLSGVVMVDTMVAQQLFQLVDSLRMVGVKTILTGIRPEVAQTAIQLGINFGDIQTETSLQKVVGKLVMKHM</sequence>
<dbReference type="AlphaFoldDB" id="A0A0M0KS80"/>
<dbReference type="InterPro" id="IPR036513">
    <property type="entry name" value="STAS_dom_sf"/>
</dbReference>
<dbReference type="Proteomes" id="UP000037558">
    <property type="component" value="Unassembled WGS sequence"/>
</dbReference>
<dbReference type="Gene3D" id="1.10.490.70">
    <property type="entry name" value="Histidine kinase N-terminal domain"/>
    <property type="match status" value="1"/>
</dbReference>
<dbReference type="Pfam" id="PF01740">
    <property type="entry name" value="STAS"/>
    <property type="match status" value="1"/>
</dbReference>
<comment type="caution">
    <text evidence="3">The sequence shown here is derived from an EMBL/GenBank/DDBJ whole genome shotgun (WGS) entry which is preliminary data.</text>
</comment>
<evidence type="ECO:0000313" key="3">
    <source>
        <dbReference type="EMBL" id="KOO41258.1"/>
    </source>
</evidence>
<protein>
    <recommendedName>
        <fullName evidence="2">STAS domain-containing protein</fullName>
    </recommendedName>
</protein>
<reference evidence="4" key="1">
    <citation type="submission" date="2015-08" db="EMBL/GenBank/DDBJ databases">
        <title>Fjat-14210 dsm16467.</title>
        <authorList>
            <person name="Liu B."/>
            <person name="Wang J."/>
            <person name="Zhu Y."/>
            <person name="Liu G."/>
            <person name="Chen Q."/>
            <person name="Chen Z."/>
            <person name="Lan J."/>
            <person name="Che J."/>
            <person name="Ge C."/>
            <person name="Shi H."/>
            <person name="Pan Z."/>
            <person name="Liu X."/>
        </authorList>
    </citation>
    <scope>NUCLEOTIDE SEQUENCE [LARGE SCALE GENOMIC DNA]</scope>
    <source>
        <strain evidence="4">DSM 16467</strain>
    </source>
</reference>
<evidence type="ECO:0000259" key="2">
    <source>
        <dbReference type="PROSITE" id="PS50801"/>
    </source>
</evidence>
<dbReference type="CDD" id="cd07041">
    <property type="entry name" value="STAS_RsbR_RsbS_like"/>
    <property type="match status" value="1"/>
</dbReference>
<dbReference type="SUPFAM" id="SSF52091">
    <property type="entry name" value="SpoIIaa-like"/>
    <property type="match status" value="1"/>
</dbReference>
<dbReference type="Gene3D" id="3.30.750.24">
    <property type="entry name" value="STAS domain"/>
    <property type="match status" value="1"/>
</dbReference>
<dbReference type="InterPro" id="IPR051932">
    <property type="entry name" value="Bact_StressResp_Reg"/>
</dbReference>
<evidence type="ECO:0000256" key="1">
    <source>
        <dbReference type="ARBA" id="ARBA00022553"/>
    </source>
</evidence>
<dbReference type="InterPro" id="IPR002645">
    <property type="entry name" value="STAS_dom"/>
</dbReference>
<feature type="domain" description="STAS" evidence="2">
    <location>
        <begin position="143"/>
        <end position="254"/>
    </location>
</feature>
<accession>A0A0M0KS80</accession>
<keyword evidence="1" id="KW-0597">Phosphoprotein</keyword>
<dbReference type="PROSITE" id="PS50801">
    <property type="entry name" value="STAS"/>
    <property type="match status" value="1"/>
</dbReference>
<dbReference type="STRING" id="284581.AMD01_19630"/>
<evidence type="ECO:0000313" key="4">
    <source>
        <dbReference type="Proteomes" id="UP000037558"/>
    </source>
</evidence>
<dbReference type="PATRIC" id="fig|284581.3.peg.4314"/>
<dbReference type="EMBL" id="LILC01000030">
    <property type="protein sequence ID" value="KOO41258.1"/>
    <property type="molecule type" value="Genomic_DNA"/>
</dbReference>
<proteinExistence type="predicted"/>
<dbReference type="PANTHER" id="PTHR33745">
    <property type="entry name" value="RSBT ANTAGONIST PROTEIN RSBS-RELATED"/>
    <property type="match status" value="1"/>
</dbReference>
<keyword evidence="4" id="KW-1185">Reference proteome</keyword>
<gene>
    <name evidence="3" type="ORF">AMD01_19630</name>
</gene>
<name>A0A0M0KS80_9BACI</name>
<dbReference type="PANTHER" id="PTHR33745:SF3">
    <property type="entry name" value="RSBT CO-ANTAGONIST PROTEIN RSBRC"/>
    <property type="match status" value="1"/>
</dbReference>